<evidence type="ECO:0000313" key="3">
    <source>
        <dbReference type="EMBL" id="GKV37564.1"/>
    </source>
</evidence>
<feature type="compositionally biased region" description="Low complexity" evidence="1">
    <location>
        <begin position="212"/>
        <end position="225"/>
    </location>
</feature>
<dbReference type="EMBL" id="BPVZ01000123">
    <property type="protein sequence ID" value="GKV37564.1"/>
    <property type="molecule type" value="Genomic_DNA"/>
</dbReference>
<name>A0AAV5LJK9_9ROSI</name>
<accession>A0AAV5LJK9</accession>
<feature type="domain" description="Retroviral polymerase SH3-like" evidence="2">
    <location>
        <begin position="17"/>
        <end position="77"/>
    </location>
</feature>
<evidence type="ECO:0000259" key="2">
    <source>
        <dbReference type="Pfam" id="PF25597"/>
    </source>
</evidence>
<gene>
    <name evidence="3" type="ORF">SLEP1_g45583</name>
</gene>
<dbReference type="Proteomes" id="UP001054252">
    <property type="component" value="Unassembled WGS sequence"/>
</dbReference>
<dbReference type="InterPro" id="IPR057670">
    <property type="entry name" value="SH3_retrovirus"/>
</dbReference>
<reference evidence="3 4" key="1">
    <citation type="journal article" date="2021" name="Commun. Biol.">
        <title>The genome of Shorea leprosula (Dipterocarpaceae) highlights the ecological relevance of drought in aseasonal tropical rainforests.</title>
        <authorList>
            <person name="Ng K.K.S."/>
            <person name="Kobayashi M.J."/>
            <person name="Fawcett J.A."/>
            <person name="Hatakeyama M."/>
            <person name="Paape T."/>
            <person name="Ng C.H."/>
            <person name="Ang C.C."/>
            <person name="Tnah L.H."/>
            <person name="Lee C.T."/>
            <person name="Nishiyama T."/>
            <person name="Sese J."/>
            <person name="O'Brien M.J."/>
            <person name="Copetti D."/>
            <person name="Mohd Noor M.I."/>
            <person name="Ong R.C."/>
            <person name="Putra M."/>
            <person name="Sireger I.Z."/>
            <person name="Indrioko S."/>
            <person name="Kosugi Y."/>
            <person name="Izuno A."/>
            <person name="Isagi Y."/>
            <person name="Lee S.L."/>
            <person name="Shimizu K.K."/>
        </authorList>
    </citation>
    <scope>NUCLEOTIDE SEQUENCE [LARGE SCALE GENOMIC DNA]</scope>
    <source>
        <strain evidence="3">214</strain>
    </source>
</reference>
<keyword evidence="4" id="KW-1185">Reference proteome</keyword>
<dbReference type="Pfam" id="PF25597">
    <property type="entry name" value="SH3_retrovirus"/>
    <property type="match status" value="1"/>
</dbReference>
<evidence type="ECO:0000256" key="1">
    <source>
        <dbReference type="SAM" id="MobiDB-lite"/>
    </source>
</evidence>
<dbReference type="AlphaFoldDB" id="A0AAV5LJK9"/>
<proteinExistence type="predicted"/>
<feature type="region of interest" description="Disordered" evidence="1">
    <location>
        <begin position="212"/>
        <end position="237"/>
    </location>
</feature>
<sequence length="320" mass="34368">MLFGVVPNYNYLRTFECACYLNLSVATSHKLASHSTLCVFLRYPTHHKGYCCFDLATNKIVLLRHVVFVENSFPYKSLTINYPNPTSSSIFHAPFHLFDVVLPPPIKPSIVPPHVPLPTLTLVHFPVVPSSSLHPTHATSCFPSLTAPLVNAHSPTSSASSSHVPSNLVVASLPSTHDISSHAGTPFAIARTDAPTGDAFYLSSSPTNPLVVSSSTSSTTTSSSSHVMSHGGRTHSMVTRSPNGTCKIHVLPSLLATACALREPKNFKEASADLTRCICIKQRVDGNVEILKVANLHAKSGTCDCKFASTPLSPKMKLNS</sequence>
<protein>
    <recommendedName>
        <fullName evidence="2">Retroviral polymerase SH3-like domain-containing protein</fullName>
    </recommendedName>
</protein>
<comment type="caution">
    <text evidence="3">The sequence shown here is derived from an EMBL/GenBank/DDBJ whole genome shotgun (WGS) entry which is preliminary data.</text>
</comment>
<evidence type="ECO:0000313" key="4">
    <source>
        <dbReference type="Proteomes" id="UP001054252"/>
    </source>
</evidence>
<organism evidence="3 4">
    <name type="scientific">Rubroshorea leprosula</name>
    <dbReference type="NCBI Taxonomy" id="152421"/>
    <lineage>
        <taxon>Eukaryota</taxon>
        <taxon>Viridiplantae</taxon>
        <taxon>Streptophyta</taxon>
        <taxon>Embryophyta</taxon>
        <taxon>Tracheophyta</taxon>
        <taxon>Spermatophyta</taxon>
        <taxon>Magnoliopsida</taxon>
        <taxon>eudicotyledons</taxon>
        <taxon>Gunneridae</taxon>
        <taxon>Pentapetalae</taxon>
        <taxon>rosids</taxon>
        <taxon>malvids</taxon>
        <taxon>Malvales</taxon>
        <taxon>Dipterocarpaceae</taxon>
        <taxon>Rubroshorea</taxon>
    </lineage>
</organism>